<proteinExistence type="predicted"/>
<feature type="compositionally biased region" description="Polar residues" evidence="1">
    <location>
        <begin position="1"/>
        <end position="13"/>
    </location>
</feature>
<feature type="compositionally biased region" description="Polar residues" evidence="1">
    <location>
        <begin position="211"/>
        <end position="221"/>
    </location>
</feature>
<gene>
    <name evidence="2" type="ORF">DXG03_000477</name>
</gene>
<feature type="region of interest" description="Disordered" evidence="1">
    <location>
        <begin position="142"/>
        <end position="161"/>
    </location>
</feature>
<feature type="region of interest" description="Disordered" evidence="1">
    <location>
        <begin position="1"/>
        <end position="32"/>
    </location>
</feature>
<reference evidence="2" key="2">
    <citation type="submission" date="2021-10" db="EMBL/GenBank/DDBJ databases">
        <title>Phylogenomics reveals ancestral predisposition of the termite-cultivated fungus Termitomyces towards a domesticated lifestyle.</title>
        <authorList>
            <person name="Auxier B."/>
            <person name="Grum-Grzhimaylo A."/>
            <person name="Cardenas M.E."/>
            <person name="Lodge J.D."/>
            <person name="Laessoe T."/>
            <person name="Pedersen O."/>
            <person name="Smith M.E."/>
            <person name="Kuyper T.W."/>
            <person name="Franco-Molano E.A."/>
            <person name="Baroni T.J."/>
            <person name="Aanen D.K."/>
        </authorList>
    </citation>
    <scope>NUCLEOTIDE SEQUENCE</scope>
    <source>
        <strain evidence="2">AP01</strain>
        <tissue evidence="2">Mycelium</tissue>
    </source>
</reference>
<reference evidence="2" key="1">
    <citation type="submission" date="2020-07" db="EMBL/GenBank/DDBJ databases">
        <authorList>
            <person name="Nieuwenhuis M."/>
            <person name="Van De Peppel L.J.J."/>
        </authorList>
    </citation>
    <scope>NUCLEOTIDE SEQUENCE</scope>
    <source>
        <strain evidence="2">AP01</strain>
        <tissue evidence="2">Mycelium</tissue>
    </source>
</reference>
<dbReference type="Proteomes" id="UP000775547">
    <property type="component" value="Unassembled WGS sequence"/>
</dbReference>
<comment type="caution">
    <text evidence="2">The sequence shown here is derived from an EMBL/GenBank/DDBJ whole genome shotgun (WGS) entry which is preliminary data.</text>
</comment>
<dbReference type="AlphaFoldDB" id="A0A9P7GCL8"/>
<dbReference type="OrthoDB" id="3270770at2759"/>
<dbReference type="EMBL" id="JABCKV010000010">
    <property type="protein sequence ID" value="KAG5647406.1"/>
    <property type="molecule type" value="Genomic_DNA"/>
</dbReference>
<evidence type="ECO:0000313" key="3">
    <source>
        <dbReference type="Proteomes" id="UP000775547"/>
    </source>
</evidence>
<organism evidence="2 3">
    <name type="scientific">Asterophora parasitica</name>
    <dbReference type="NCBI Taxonomy" id="117018"/>
    <lineage>
        <taxon>Eukaryota</taxon>
        <taxon>Fungi</taxon>
        <taxon>Dikarya</taxon>
        <taxon>Basidiomycota</taxon>
        <taxon>Agaricomycotina</taxon>
        <taxon>Agaricomycetes</taxon>
        <taxon>Agaricomycetidae</taxon>
        <taxon>Agaricales</taxon>
        <taxon>Tricholomatineae</taxon>
        <taxon>Lyophyllaceae</taxon>
        <taxon>Asterophora</taxon>
    </lineage>
</organism>
<accession>A0A9P7GCL8</accession>
<protein>
    <submittedName>
        <fullName evidence="2">Uncharacterized protein</fullName>
    </submittedName>
</protein>
<name>A0A9P7GCL8_9AGAR</name>
<evidence type="ECO:0000313" key="2">
    <source>
        <dbReference type="EMBL" id="KAG5647406.1"/>
    </source>
</evidence>
<keyword evidence="3" id="KW-1185">Reference proteome</keyword>
<evidence type="ECO:0000256" key="1">
    <source>
        <dbReference type="SAM" id="MobiDB-lite"/>
    </source>
</evidence>
<feature type="region of interest" description="Disordered" evidence="1">
    <location>
        <begin position="194"/>
        <end position="239"/>
    </location>
</feature>
<sequence length="239" mass="25627">MIIKSSTSSTPAVDSNDEPSPPPYEGHDAWPQSVHHLQQQIEDYHETEEQGREPTEAQAQQVVDAMRGVGDTHPNPNVRRDWYQRADTFSRATRSVRRWAVRESRGVIGTLLHIPIAVVGLAFRIVGGVLHAAGSILEGLGGAPPGDRDARSVGYGAGRDPRLGIRDGPGYYSGRRNRGLVGVLVGEVSNAIQSSRDKSAASAVVTPFEEGSSNGVAQNSRDGSDELSGDAKGKRKARD</sequence>